<name>A0ABU3X4T4_9BACI</name>
<evidence type="ECO:0000313" key="2">
    <source>
        <dbReference type="EMBL" id="MDV2682900.1"/>
    </source>
</evidence>
<comment type="caution">
    <text evidence="2">The sequence shown here is derived from an EMBL/GenBank/DDBJ whole genome shotgun (WGS) entry which is preliminary data.</text>
</comment>
<feature type="transmembrane region" description="Helical" evidence="1">
    <location>
        <begin position="7"/>
        <end position="29"/>
    </location>
</feature>
<protein>
    <submittedName>
        <fullName evidence="2">Uncharacterized protein</fullName>
    </submittedName>
</protein>
<organism evidence="2 3">
    <name type="scientific">Alkalihalophilus lindianensis</name>
    <dbReference type="NCBI Taxonomy" id="1630542"/>
    <lineage>
        <taxon>Bacteria</taxon>
        <taxon>Bacillati</taxon>
        <taxon>Bacillota</taxon>
        <taxon>Bacilli</taxon>
        <taxon>Bacillales</taxon>
        <taxon>Bacillaceae</taxon>
        <taxon>Alkalihalophilus</taxon>
    </lineage>
</organism>
<proteinExistence type="predicted"/>
<accession>A0ABU3X4T4</accession>
<evidence type="ECO:0000256" key="1">
    <source>
        <dbReference type="SAM" id="Phobius"/>
    </source>
</evidence>
<keyword evidence="1" id="KW-0812">Transmembrane</keyword>
<sequence>MRNYSKIILSVLTILIVFVGGFLTAKLIYNVPTKEILAGYDHPEQEGRIDYPTVITDIEE</sequence>
<dbReference type="Proteomes" id="UP001287282">
    <property type="component" value="Unassembled WGS sequence"/>
</dbReference>
<reference evidence="2 3" key="1">
    <citation type="submission" date="2023-10" db="EMBL/GenBank/DDBJ databases">
        <title>Screening of Alkalihalobacillus lindianensis BZ-TG-R113 and Its Alleviation of Salt Stress on Rapeseed Growth.</title>
        <authorList>
            <person name="Zhao B."/>
            <person name="Guo T."/>
        </authorList>
    </citation>
    <scope>NUCLEOTIDE SEQUENCE [LARGE SCALE GENOMIC DNA]</scope>
    <source>
        <strain evidence="2 3">BZ-TG-R113</strain>
    </source>
</reference>
<keyword evidence="1" id="KW-1133">Transmembrane helix</keyword>
<dbReference type="EMBL" id="JAWJBA010000001">
    <property type="protein sequence ID" value="MDV2682900.1"/>
    <property type="molecule type" value="Genomic_DNA"/>
</dbReference>
<evidence type="ECO:0000313" key="3">
    <source>
        <dbReference type="Proteomes" id="UP001287282"/>
    </source>
</evidence>
<keyword evidence="3" id="KW-1185">Reference proteome</keyword>
<gene>
    <name evidence="2" type="ORF">RYX56_00785</name>
</gene>
<keyword evidence="1" id="KW-0472">Membrane</keyword>
<dbReference type="RefSeq" id="WP_317120233.1">
    <property type="nucleotide sequence ID" value="NZ_JAWJBA010000001.1"/>
</dbReference>